<evidence type="ECO:0000256" key="1">
    <source>
        <dbReference type="SAM" id="Phobius"/>
    </source>
</evidence>
<protein>
    <submittedName>
        <fullName evidence="4">Sensor histidine kinase</fullName>
    </submittedName>
</protein>
<dbReference type="InterPro" id="IPR010559">
    <property type="entry name" value="Sig_transdc_His_kin_internal"/>
</dbReference>
<comment type="caution">
    <text evidence="4">The sequence shown here is derived from an EMBL/GenBank/DDBJ whole genome shotgun (WGS) entry which is preliminary data.</text>
</comment>
<dbReference type="Pfam" id="PF06580">
    <property type="entry name" value="His_kinase"/>
    <property type="match status" value="1"/>
</dbReference>
<evidence type="ECO:0000313" key="4">
    <source>
        <dbReference type="EMBL" id="MBW7474009.1"/>
    </source>
</evidence>
<keyword evidence="4" id="KW-0418">Kinase</keyword>
<dbReference type="InterPro" id="IPR050640">
    <property type="entry name" value="Bact_2-comp_sensor_kinase"/>
</dbReference>
<dbReference type="Proteomes" id="UP000812277">
    <property type="component" value="Unassembled WGS sequence"/>
</dbReference>
<dbReference type="PANTHER" id="PTHR34220">
    <property type="entry name" value="SENSOR HISTIDINE KINASE YPDA"/>
    <property type="match status" value="1"/>
</dbReference>
<dbReference type="Pfam" id="PF02518">
    <property type="entry name" value="HATPase_c"/>
    <property type="match status" value="1"/>
</dbReference>
<keyword evidence="5" id="KW-1185">Reference proteome</keyword>
<dbReference type="SUPFAM" id="SSF55874">
    <property type="entry name" value="ATPase domain of HSP90 chaperone/DNA topoisomerase II/histidine kinase"/>
    <property type="match status" value="1"/>
</dbReference>
<gene>
    <name evidence="4" type="ORF">K0T92_04585</name>
</gene>
<feature type="domain" description="Histidine kinase/HSP90-like ATPase" evidence="2">
    <location>
        <begin position="518"/>
        <end position="612"/>
    </location>
</feature>
<feature type="transmembrane region" description="Helical" evidence="1">
    <location>
        <begin position="332"/>
        <end position="354"/>
    </location>
</feature>
<dbReference type="RefSeq" id="WP_219871260.1">
    <property type="nucleotide sequence ID" value="NZ_JAHZIJ010000002.1"/>
</dbReference>
<dbReference type="PANTHER" id="PTHR34220:SF7">
    <property type="entry name" value="SENSOR HISTIDINE KINASE YPDA"/>
    <property type="match status" value="1"/>
</dbReference>
<accession>A0ABS7D2D7</accession>
<dbReference type="InterPro" id="IPR003594">
    <property type="entry name" value="HATPase_dom"/>
</dbReference>
<proteinExistence type="predicted"/>
<feature type="transmembrane region" description="Helical" evidence="1">
    <location>
        <begin position="54"/>
        <end position="75"/>
    </location>
</feature>
<dbReference type="InterPro" id="IPR036890">
    <property type="entry name" value="HATPase_C_sf"/>
</dbReference>
<evidence type="ECO:0000313" key="5">
    <source>
        <dbReference type="Proteomes" id="UP000812277"/>
    </source>
</evidence>
<dbReference type="Gene3D" id="3.30.565.10">
    <property type="entry name" value="Histidine kinase-like ATPase, C-terminal domain"/>
    <property type="match status" value="1"/>
</dbReference>
<dbReference type="Gene3D" id="6.10.340.10">
    <property type="match status" value="1"/>
</dbReference>
<reference evidence="4 5" key="1">
    <citation type="submission" date="2021-07" db="EMBL/GenBank/DDBJ databases">
        <title>Paenibacillus radiodurans sp. nov., isolated from the southeastern edge of Tengger Desert.</title>
        <authorList>
            <person name="Zhang G."/>
        </authorList>
    </citation>
    <scope>NUCLEOTIDE SEQUENCE [LARGE SCALE GENOMIC DNA]</scope>
    <source>
        <strain evidence="4 5">DT7-4</strain>
    </source>
</reference>
<keyword evidence="1" id="KW-0812">Transmembrane</keyword>
<dbReference type="EMBL" id="JAHZIJ010000002">
    <property type="protein sequence ID" value="MBW7474009.1"/>
    <property type="molecule type" value="Genomic_DNA"/>
</dbReference>
<keyword evidence="4" id="KW-0808">Transferase</keyword>
<organism evidence="4 5">
    <name type="scientific">Paenibacillus oenotherae</name>
    <dbReference type="NCBI Taxonomy" id="1435645"/>
    <lineage>
        <taxon>Bacteria</taxon>
        <taxon>Bacillati</taxon>
        <taxon>Bacillota</taxon>
        <taxon>Bacilli</taxon>
        <taxon>Bacillales</taxon>
        <taxon>Paenibacillaceae</taxon>
        <taxon>Paenibacillus</taxon>
    </lineage>
</organism>
<feature type="domain" description="Signal transduction histidine kinase internal region" evidence="3">
    <location>
        <begin position="419"/>
        <end position="498"/>
    </location>
</feature>
<keyword evidence="1" id="KW-1133">Transmembrane helix</keyword>
<evidence type="ECO:0000259" key="2">
    <source>
        <dbReference type="Pfam" id="PF02518"/>
    </source>
</evidence>
<dbReference type="GO" id="GO:0016301">
    <property type="term" value="F:kinase activity"/>
    <property type="evidence" value="ECO:0007669"/>
    <property type="project" value="UniProtKB-KW"/>
</dbReference>
<name>A0ABS7D2D7_9BACL</name>
<sequence>MRGPKPPPCSAAPRAGNCAPCGAGDGGIRLSLAKGVRAIRRFIQPFKNFQIGHVFFGSFAGFIIVVLVIVIGVSYQFSVREMVRSTSYYQQNNLNQLDKQLNIQMTEIENISLAISRNSNLQAYMDKKEADSYTRFKNASRMTFDLSNIAFSMPIIQSIRVYVDDPPGSDVQGPVRFIELGELNREQWHGTVDNSDFSWIGQHVITTNKGDVPVISFARKIYTPGYEYKALVVLDIKASDIIKLIQGEDPHSNRVLLDLGLRAVTYTGDIRSQQYIDTVQDLIDNYQVNMNSKGNIRYHDSLVVWSKLFSSDWILMEVTPWSKITKGSVRTAIVLFSIGLIAVIIALVMTLILAKQFTKPIIILLKSMNNFSLGKKDKPDVNDYQNEFGALFKGYAVLVDRTTELYASLEEQYRKQKEAEIQALQAMINPHFLYNTLDQLNWMAIEAGEEKMSRVLELMGRMFRIGLSNGESMITVEKELTHLECYLQIQQIRWGENLGYAIDVPEPIRAMYIPKLTLQPFVENAIIHGFHGRDTGLIVITAVQSQGDIHFTISDNGVGISGNWQQQKQRNTGGYGIRNVRERMIAYYGPAYDIGISSNPNRGTLVSVRIPEVTEKPALAGGSYVENSHN</sequence>
<evidence type="ECO:0000259" key="3">
    <source>
        <dbReference type="Pfam" id="PF06580"/>
    </source>
</evidence>
<keyword evidence="1" id="KW-0472">Membrane</keyword>